<dbReference type="RefSeq" id="WP_147447762.1">
    <property type="nucleotide sequence ID" value="NZ_RBIL01000001.1"/>
</dbReference>
<comment type="caution">
    <text evidence="2">The sequence shown here is derived from an EMBL/GenBank/DDBJ whole genome shotgun (WGS) entry which is preliminary data.</text>
</comment>
<evidence type="ECO:0000313" key="3">
    <source>
        <dbReference type="Proteomes" id="UP000278962"/>
    </source>
</evidence>
<dbReference type="EMBL" id="RBIL01000001">
    <property type="protein sequence ID" value="RKQ92688.1"/>
    <property type="molecule type" value="Genomic_DNA"/>
</dbReference>
<dbReference type="InterPro" id="IPR017946">
    <property type="entry name" value="PLC-like_Pdiesterase_TIM-brl"/>
</dbReference>
<dbReference type="Gene3D" id="3.20.20.190">
    <property type="entry name" value="Phosphatidylinositol (PI) phosphodiesterase"/>
    <property type="match status" value="2"/>
</dbReference>
<dbReference type="PANTHER" id="PTHR46211:SF1">
    <property type="entry name" value="GLYCEROPHOSPHODIESTER PHOSPHODIESTERASE, CYTOPLASMIC"/>
    <property type="match status" value="1"/>
</dbReference>
<proteinExistence type="predicted"/>
<dbReference type="Pfam" id="PF03009">
    <property type="entry name" value="GDPD"/>
    <property type="match status" value="1"/>
</dbReference>
<reference evidence="2 3" key="1">
    <citation type="submission" date="2018-10" db="EMBL/GenBank/DDBJ databases">
        <title>Genomic Encyclopedia of Archaeal and Bacterial Type Strains, Phase II (KMG-II): from individual species to whole genera.</title>
        <authorList>
            <person name="Goeker M."/>
        </authorList>
    </citation>
    <scope>NUCLEOTIDE SEQUENCE [LARGE SCALE GENOMIC DNA]</scope>
    <source>
        <strain evidence="2 3">DSM 14954</strain>
    </source>
</reference>
<keyword evidence="3" id="KW-1185">Reference proteome</keyword>
<sequence length="238" mass="26035">MPALRRIGHKGADLIVPGNTPASFDAALAHDVDMIEFDVLEHEGRLVLAHDFEHTDGAPTLEEGLAHLASSAFDGVELDVDLKLPGYEERALAALREHGLVERTLVSTLWMRSLVKLRALEPKLRLGWSVPRLRSDPTQSWLTKVPAYAGAAWLRTKLPRSAAAHIAAGRCDALMCHWRLVTPRLVRAIGEAGGELYVWTVDDGPRIGKLEQLGVTGVITNDPRLFGPRPQSTQVAAE</sequence>
<dbReference type="Proteomes" id="UP000278962">
    <property type="component" value="Unassembled WGS sequence"/>
</dbReference>
<accession>A0A660LCA5</accession>
<evidence type="ECO:0000313" key="2">
    <source>
        <dbReference type="EMBL" id="RKQ92688.1"/>
    </source>
</evidence>
<dbReference type="InterPro" id="IPR030395">
    <property type="entry name" value="GP_PDE_dom"/>
</dbReference>
<evidence type="ECO:0000259" key="1">
    <source>
        <dbReference type="PROSITE" id="PS51704"/>
    </source>
</evidence>
<organism evidence="2 3">
    <name type="scientific">Solirubrobacter pauli</name>
    <dbReference type="NCBI Taxonomy" id="166793"/>
    <lineage>
        <taxon>Bacteria</taxon>
        <taxon>Bacillati</taxon>
        <taxon>Actinomycetota</taxon>
        <taxon>Thermoleophilia</taxon>
        <taxon>Solirubrobacterales</taxon>
        <taxon>Solirubrobacteraceae</taxon>
        <taxon>Solirubrobacter</taxon>
    </lineage>
</organism>
<feature type="domain" description="GP-PDE" evidence="1">
    <location>
        <begin position="1"/>
        <end position="230"/>
    </location>
</feature>
<name>A0A660LCA5_9ACTN</name>
<dbReference type="AlphaFoldDB" id="A0A660LCA5"/>
<dbReference type="GO" id="GO:0006629">
    <property type="term" value="P:lipid metabolic process"/>
    <property type="evidence" value="ECO:0007669"/>
    <property type="project" value="InterPro"/>
</dbReference>
<dbReference type="GO" id="GO:0008081">
    <property type="term" value="F:phosphoric diester hydrolase activity"/>
    <property type="evidence" value="ECO:0007669"/>
    <property type="project" value="InterPro"/>
</dbReference>
<dbReference type="PANTHER" id="PTHR46211">
    <property type="entry name" value="GLYCEROPHOSPHORYL DIESTER PHOSPHODIESTERASE"/>
    <property type="match status" value="1"/>
</dbReference>
<dbReference type="CDD" id="cd08556">
    <property type="entry name" value="GDPD"/>
    <property type="match status" value="1"/>
</dbReference>
<gene>
    <name evidence="2" type="ORF">C8N24_2541</name>
</gene>
<dbReference type="SUPFAM" id="SSF51695">
    <property type="entry name" value="PLC-like phosphodiesterases"/>
    <property type="match status" value="1"/>
</dbReference>
<dbReference type="PROSITE" id="PS51704">
    <property type="entry name" value="GP_PDE"/>
    <property type="match status" value="1"/>
</dbReference>
<dbReference type="OrthoDB" id="9758957at2"/>
<protein>
    <submittedName>
        <fullName evidence="2">Glycerophosphoryl diester phosphodiesterase</fullName>
    </submittedName>
</protein>